<accession>A0A0M4E6A5</accession>
<dbReference type="STRING" id="30019.A0A0M4E6A5"/>
<dbReference type="GO" id="GO:0008474">
    <property type="term" value="F:palmitoyl-(protein) hydrolase activity"/>
    <property type="evidence" value="ECO:0007669"/>
    <property type="project" value="UniProtKB-EC"/>
</dbReference>
<dbReference type="EMBL" id="CP012523">
    <property type="protein sequence ID" value="ALC38077.1"/>
    <property type="molecule type" value="Genomic_DNA"/>
</dbReference>
<dbReference type="Gene3D" id="3.40.50.1820">
    <property type="entry name" value="alpha/beta hydrolase"/>
    <property type="match status" value="1"/>
</dbReference>
<dbReference type="GO" id="GO:0005737">
    <property type="term" value="C:cytoplasm"/>
    <property type="evidence" value="ECO:0007669"/>
    <property type="project" value="TreeGrafter"/>
</dbReference>
<evidence type="ECO:0000256" key="1">
    <source>
        <dbReference type="ARBA" id="ARBA00006499"/>
    </source>
</evidence>
<dbReference type="InterPro" id="IPR003140">
    <property type="entry name" value="PLipase/COase/thioEstase"/>
</dbReference>
<evidence type="ECO:0000259" key="4">
    <source>
        <dbReference type="Pfam" id="PF02230"/>
    </source>
</evidence>
<sequence>MRITALLRKHTASVLFLHGAGDTGPGVAEWVHSLIGSDIAGKSHIKVRYPTAPYQSYAPFDGELSNVWFNRPSRDYDAAEIASSMSEAYAIVDGLVQRETDAGIPLNRIIIGGFSNGGVLALHAGYAMNLTVAGIFAHSAFLNRQSAVYEQLQAAASGDLPDLLMQQGDADEMVPHAWAEQTYDDLQALGVSGTFSTLNNTAHELTEESMQELQMWIRDRLP</sequence>
<reference evidence="5 6" key="1">
    <citation type="submission" date="2015-08" db="EMBL/GenBank/DDBJ databases">
        <title>Ancestral chromatin configuration constrains chromatin evolution on differentiating sex chromosomes in Drosophila.</title>
        <authorList>
            <person name="Zhou Q."/>
            <person name="Bachtrog D."/>
        </authorList>
    </citation>
    <scope>NUCLEOTIDE SEQUENCE [LARGE SCALE GENOMIC DNA]</scope>
    <source>
        <tissue evidence="5">Whole larvae</tissue>
    </source>
</reference>
<dbReference type="SUPFAM" id="SSF53474">
    <property type="entry name" value="alpha/beta-Hydrolases"/>
    <property type="match status" value="1"/>
</dbReference>
<dbReference type="Proteomes" id="UP000494163">
    <property type="component" value="Chromosome 2L"/>
</dbReference>
<dbReference type="AlphaFoldDB" id="A0A0M4E6A5"/>
<dbReference type="PANTHER" id="PTHR10655:SF17">
    <property type="entry name" value="LYSOPHOSPHOLIPASE-LIKE PROTEIN 1"/>
    <property type="match status" value="1"/>
</dbReference>
<dbReference type="InterPro" id="IPR050565">
    <property type="entry name" value="LYPA1-2/EST-like"/>
</dbReference>
<dbReference type="PANTHER" id="PTHR10655">
    <property type="entry name" value="LYSOPHOSPHOLIPASE-RELATED"/>
    <property type="match status" value="1"/>
</dbReference>
<dbReference type="OMA" id="PTAMERM"/>
<proteinExistence type="inferred from homology"/>
<keyword evidence="3" id="KW-0378">Hydrolase</keyword>
<organism evidence="5 6">
    <name type="scientific">Drosophila busckii</name>
    <name type="common">Fruit fly</name>
    <dbReference type="NCBI Taxonomy" id="30019"/>
    <lineage>
        <taxon>Eukaryota</taxon>
        <taxon>Metazoa</taxon>
        <taxon>Ecdysozoa</taxon>
        <taxon>Arthropoda</taxon>
        <taxon>Hexapoda</taxon>
        <taxon>Insecta</taxon>
        <taxon>Pterygota</taxon>
        <taxon>Neoptera</taxon>
        <taxon>Endopterygota</taxon>
        <taxon>Diptera</taxon>
        <taxon>Brachycera</taxon>
        <taxon>Muscomorpha</taxon>
        <taxon>Ephydroidea</taxon>
        <taxon>Drosophilidae</taxon>
        <taxon>Drosophila</taxon>
    </lineage>
</organism>
<evidence type="ECO:0000313" key="5">
    <source>
        <dbReference type="EMBL" id="ALC38077.1"/>
    </source>
</evidence>
<evidence type="ECO:0000256" key="3">
    <source>
        <dbReference type="ARBA" id="ARBA00022801"/>
    </source>
</evidence>
<comment type="similarity">
    <text evidence="1">Belongs to the AB hydrolase superfamily. AB hydrolase 2 family.</text>
</comment>
<feature type="domain" description="Phospholipase/carboxylesterase/thioesterase" evidence="4">
    <location>
        <begin position="7"/>
        <end position="218"/>
    </location>
</feature>
<keyword evidence="6" id="KW-1185">Reference proteome</keyword>
<name>A0A0M4E6A5_DROBS</name>
<evidence type="ECO:0000313" key="6">
    <source>
        <dbReference type="Proteomes" id="UP000494163"/>
    </source>
</evidence>
<dbReference type="EC" id="3.1.2.22" evidence="2"/>
<protein>
    <recommendedName>
        <fullName evidence="2">palmitoyl-protein hydrolase</fullName>
        <ecNumber evidence="2">3.1.2.22</ecNumber>
    </recommendedName>
</protein>
<evidence type="ECO:0000256" key="2">
    <source>
        <dbReference type="ARBA" id="ARBA00012423"/>
    </source>
</evidence>
<dbReference type="InterPro" id="IPR029058">
    <property type="entry name" value="AB_hydrolase_fold"/>
</dbReference>
<dbReference type="SMR" id="A0A0M4E6A5"/>
<gene>
    <name evidence="5" type="ORF">Dbus_chr2Lg162</name>
</gene>
<dbReference type="GO" id="GO:0052689">
    <property type="term" value="F:carboxylic ester hydrolase activity"/>
    <property type="evidence" value="ECO:0007669"/>
    <property type="project" value="TreeGrafter"/>
</dbReference>
<dbReference type="Pfam" id="PF02230">
    <property type="entry name" value="Abhydrolase_2"/>
    <property type="match status" value="1"/>
</dbReference>
<dbReference type="OrthoDB" id="2418081at2759"/>